<dbReference type="EMBL" id="CAJNOR010006971">
    <property type="protein sequence ID" value="CAF1607925.1"/>
    <property type="molecule type" value="Genomic_DNA"/>
</dbReference>
<feature type="signal peptide" evidence="1">
    <location>
        <begin position="1"/>
        <end position="22"/>
    </location>
</feature>
<protein>
    <submittedName>
        <fullName evidence="2">Uncharacterized protein</fullName>
    </submittedName>
</protein>
<sequence length="99" mass="10923">MQINGILLILISLCMVANHINCAPLLFENNALDNIIEASVDDSKSAEHDDSSENKQKILEANELISASSEESDHKQEIILPDYMSQIRRGGRAVKALDC</sequence>
<dbReference type="Proteomes" id="UP000663828">
    <property type="component" value="Unassembled WGS sequence"/>
</dbReference>
<evidence type="ECO:0000313" key="3">
    <source>
        <dbReference type="Proteomes" id="UP000663828"/>
    </source>
</evidence>
<gene>
    <name evidence="2" type="ORF">XAT740_LOCUS48515</name>
</gene>
<comment type="caution">
    <text evidence="2">The sequence shown here is derived from an EMBL/GenBank/DDBJ whole genome shotgun (WGS) entry which is preliminary data.</text>
</comment>
<evidence type="ECO:0000313" key="2">
    <source>
        <dbReference type="EMBL" id="CAF1607925.1"/>
    </source>
</evidence>
<feature type="chain" id="PRO_5032622938" evidence="1">
    <location>
        <begin position="23"/>
        <end position="99"/>
    </location>
</feature>
<accession>A0A816B9C2</accession>
<evidence type="ECO:0000256" key="1">
    <source>
        <dbReference type="SAM" id="SignalP"/>
    </source>
</evidence>
<proteinExistence type="predicted"/>
<name>A0A816B9C2_ADIRI</name>
<keyword evidence="3" id="KW-1185">Reference proteome</keyword>
<reference evidence="2" key="1">
    <citation type="submission" date="2021-02" db="EMBL/GenBank/DDBJ databases">
        <authorList>
            <person name="Nowell W R."/>
        </authorList>
    </citation>
    <scope>NUCLEOTIDE SEQUENCE</scope>
</reference>
<keyword evidence="1" id="KW-0732">Signal</keyword>
<dbReference type="AlphaFoldDB" id="A0A816B9C2"/>
<organism evidence="2 3">
    <name type="scientific">Adineta ricciae</name>
    <name type="common">Rotifer</name>
    <dbReference type="NCBI Taxonomy" id="249248"/>
    <lineage>
        <taxon>Eukaryota</taxon>
        <taxon>Metazoa</taxon>
        <taxon>Spiralia</taxon>
        <taxon>Gnathifera</taxon>
        <taxon>Rotifera</taxon>
        <taxon>Eurotatoria</taxon>
        <taxon>Bdelloidea</taxon>
        <taxon>Adinetida</taxon>
        <taxon>Adinetidae</taxon>
        <taxon>Adineta</taxon>
    </lineage>
</organism>